<evidence type="ECO:0000313" key="2">
    <source>
        <dbReference type="EMBL" id="CAH2283716.1"/>
    </source>
</evidence>
<gene>
    <name evidence="2" type="ORF">PECUL_23A060664</name>
</gene>
<feature type="region of interest" description="Disordered" evidence="1">
    <location>
        <begin position="769"/>
        <end position="791"/>
    </location>
</feature>
<dbReference type="EMBL" id="OW240915">
    <property type="protein sequence ID" value="CAH2283716.1"/>
    <property type="molecule type" value="Genomic_DNA"/>
</dbReference>
<accession>A0AAD1RXW3</accession>
<sequence length="967" mass="109120">MNLPPNFALHGIPEQLIRQNALNPGFLPASNFQIEKQHFTCPVCLFTCDTCSRLQAHFQETGHKPTTEEVLEKVQNDPPQFRSGWVKSKPPKRIQFLKDYMKQADREPIIGSEYVTEYRVQTKPDKFETKYKCEICDLETDLLPLIEHLTGFRHRRLYVAKEYPYVLKAQFPSKDRAQFLKRMALEIEREEGTKMYKIDPATKLESLLTLQIPEKEAEKKSRWDVVEKNREQRIKKALEYLENFDIESESESTIVTNLTQKLTAALKEYNTVTKEKALFPVKLAKAKDVALAIMQHSANVKNVPKPVSASVPKPVSASVPKPVSASVPKPVSASVPKPVSASVPKPFPTSVPTSFPTSVPTSFPTSVPTSFPTSVPTSFPTSVQTSFPTSVQTSFPTSVQTSFPTSVQTSFPTSVQTSFPTSVPTSVQASYPASYPASYTASYPASYPASYSAAFPASYPTAVPTAVSTSVQTPFLPSFPPPFPPPFLPPFPPPFPTTVPTPAPHKQNTPVAKQNNPFVRPQLNVKPAETTVANKNLGILGPAPGSLFHPIGTQPGGNQTSPSFVTNSNSYVQPVQNVNNHESFLSNATEITANLPQPGSVPDNQLSSEDLTFFKKLKTLLEVLPNEKQNTRNNQMDSKLFMLKELLLDKPPSMDNTQLNHQLMTQISSLSHDSTSTDNNQLRQQLMMLLATNEIDPNLNNQQDFTHTNDSYEDFQYAAPSEDTFNNINYQQPLDVSCNTVSVDIASDIEPYKSQEIVTEVYSYDSTLDNRNDLSYSEPSVTKQDYSPNPHDQYIDEPRSGTYTRVSLSPTILVPSHLHDDYRQQDLSYRRREVSARDILYEERMPGYRSSRDLLDESDLSRIPYSERRRERRLPEIRHNSEEYHLRPSHFSERYLSDPEFHESEFRGRRVLERDYFHSSKRPRLDDIGMSPLDLNREGLSAEILRRIRGRDLFTASAILSEYAEKR</sequence>
<dbReference type="GO" id="GO:0003725">
    <property type="term" value="F:double-stranded RNA binding"/>
    <property type="evidence" value="ECO:0007669"/>
    <property type="project" value="TreeGrafter"/>
</dbReference>
<keyword evidence="3" id="KW-1185">Reference proteome</keyword>
<dbReference type="PANTHER" id="PTHR45762:SF10">
    <property type="entry name" value="C2H2-TYPE DOMAIN-CONTAINING PROTEIN"/>
    <property type="match status" value="1"/>
</dbReference>
<dbReference type="GO" id="GO:0003727">
    <property type="term" value="F:single-stranded RNA binding"/>
    <property type="evidence" value="ECO:0007669"/>
    <property type="project" value="TreeGrafter"/>
</dbReference>
<name>A0AAD1RXW3_PELCU</name>
<organism evidence="2 3">
    <name type="scientific">Pelobates cultripes</name>
    <name type="common">Western spadefoot toad</name>
    <dbReference type="NCBI Taxonomy" id="61616"/>
    <lineage>
        <taxon>Eukaryota</taxon>
        <taxon>Metazoa</taxon>
        <taxon>Chordata</taxon>
        <taxon>Craniata</taxon>
        <taxon>Vertebrata</taxon>
        <taxon>Euteleostomi</taxon>
        <taxon>Amphibia</taxon>
        <taxon>Batrachia</taxon>
        <taxon>Anura</taxon>
        <taxon>Pelobatoidea</taxon>
        <taxon>Pelobatidae</taxon>
        <taxon>Pelobates</taxon>
    </lineage>
</organism>
<feature type="region of interest" description="Disordered" evidence="1">
    <location>
        <begin position="303"/>
        <end position="343"/>
    </location>
</feature>
<protein>
    <submittedName>
        <fullName evidence="2">Uncharacterized protein</fullName>
    </submittedName>
</protein>
<proteinExistence type="predicted"/>
<dbReference type="PANTHER" id="PTHR45762">
    <property type="entry name" value="ZINC FINGER RNA-BINDING PROTEIN"/>
    <property type="match status" value="1"/>
</dbReference>
<dbReference type="Proteomes" id="UP001295444">
    <property type="component" value="Chromosome 04"/>
</dbReference>
<feature type="compositionally biased region" description="Polar residues" evidence="1">
    <location>
        <begin position="769"/>
        <end position="787"/>
    </location>
</feature>
<reference evidence="2" key="1">
    <citation type="submission" date="2022-03" db="EMBL/GenBank/DDBJ databases">
        <authorList>
            <person name="Alioto T."/>
            <person name="Alioto T."/>
            <person name="Gomez Garrido J."/>
        </authorList>
    </citation>
    <scope>NUCLEOTIDE SEQUENCE</scope>
</reference>
<dbReference type="GO" id="GO:0071011">
    <property type="term" value="C:precatalytic spliceosome"/>
    <property type="evidence" value="ECO:0007669"/>
    <property type="project" value="TreeGrafter"/>
</dbReference>
<evidence type="ECO:0000256" key="1">
    <source>
        <dbReference type="SAM" id="MobiDB-lite"/>
    </source>
</evidence>
<evidence type="ECO:0000313" key="3">
    <source>
        <dbReference type="Proteomes" id="UP001295444"/>
    </source>
</evidence>
<dbReference type="AlphaFoldDB" id="A0AAD1RXW3"/>